<reference evidence="4 5" key="1">
    <citation type="submission" date="2013-12" db="EMBL/GenBank/DDBJ databases">
        <title>Comparative genomics of Petrotoga isolates.</title>
        <authorList>
            <person name="Nesbo C.L."/>
            <person name="Charchuk R."/>
            <person name="Chow K."/>
        </authorList>
    </citation>
    <scope>NUCLEOTIDE SEQUENCE [LARGE SCALE GENOMIC DNA]</scope>
    <source>
        <strain evidence="4 5">DSM 10691</strain>
    </source>
</reference>
<dbReference type="InterPro" id="IPR049069">
    <property type="entry name" value="MRB1590-like_C"/>
</dbReference>
<dbReference type="InterPro" id="IPR019195">
    <property type="entry name" value="ABC_ATPase_put"/>
</dbReference>
<dbReference type="OrthoDB" id="9809999at2"/>
<dbReference type="InterPro" id="IPR027417">
    <property type="entry name" value="P-loop_NTPase"/>
</dbReference>
<dbReference type="SUPFAM" id="SSF52540">
    <property type="entry name" value="P-loop containing nucleoside triphosphate hydrolases"/>
    <property type="match status" value="1"/>
</dbReference>
<dbReference type="InterPro" id="IPR046833">
    <property type="entry name" value="ABC_N"/>
</dbReference>
<evidence type="ECO:0000259" key="2">
    <source>
        <dbReference type="Pfam" id="PF20446"/>
    </source>
</evidence>
<dbReference type="RefSeq" id="WP_103079146.1">
    <property type="nucleotide sequence ID" value="NZ_AZRM01000036.1"/>
</dbReference>
<feature type="domain" description="MRB1590-like C-terminal" evidence="3">
    <location>
        <begin position="470"/>
        <end position="572"/>
    </location>
</feature>
<dbReference type="Proteomes" id="UP000236199">
    <property type="component" value="Unassembled WGS sequence"/>
</dbReference>
<dbReference type="PANTHER" id="PTHR38149">
    <property type="entry name" value="ATPASE"/>
    <property type="match status" value="1"/>
</dbReference>
<accession>A0A2K1P992</accession>
<dbReference type="EMBL" id="AZRM01000036">
    <property type="protein sequence ID" value="PNR99362.1"/>
    <property type="molecule type" value="Genomic_DNA"/>
</dbReference>
<evidence type="ECO:0000313" key="5">
    <source>
        <dbReference type="Proteomes" id="UP000236199"/>
    </source>
</evidence>
<organism evidence="4 5">
    <name type="scientific">Petrotoga miotherma DSM 10691</name>
    <dbReference type="NCBI Taxonomy" id="1434326"/>
    <lineage>
        <taxon>Bacteria</taxon>
        <taxon>Thermotogati</taxon>
        <taxon>Thermotogota</taxon>
        <taxon>Thermotogae</taxon>
        <taxon>Petrotogales</taxon>
        <taxon>Petrotogaceae</taxon>
        <taxon>Petrotoga</taxon>
    </lineage>
</organism>
<dbReference type="AlphaFoldDB" id="A0A2K1P992"/>
<feature type="domain" description="ATPase of the ABC class C-terminal" evidence="1">
    <location>
        <begin position="171"/>
        <end position="451"/>
    </location>
</feature>
<dbReference type="InterPro" id="IPR046834">
    <property type="entry name" value="ABC_ATPase_C"/>
</dbReference>
<gene>
    <name evidence="4" type="ORF">X928_07570</name>
</gene>
<dbReference type="Pfam" id="PF20446">
    <property type="entry name" value="ABC_N"/>
    <property type="match status" value="1"/>
</dbReference>
<name>A0A2K1P992_9BACT</name>
<dbReference type="Pfam" id="PF21117">
    <property type="entry name" value="MRB1590_C"/>
    <property type="match status" value="1"/>
</dbReference>
<evidence type="ECO:0000259" key="3">
    <source>
        <dbReference type="Pfam" id="PF21117"/>
    </source>
</evidence>
<dbReference type="Pfam" id="PF09818">
    <property type="entry name" value="ABC_ATPase"/>
    <property type="match status" value="1"/>
</dbReference>
<sequence length="576" mass="64954">MQNKDKLKKTLKNINGRGYKAYKQIQSNWYDFGYYKLGIPYVQGDPFASPSSILIRIDQQVTNFPAWFWENKIRRMAVTDFLTRLIERAIKKYSKGQRGSGKSGLIAITKTGQEVLERTSVEFNKDMIEARLSLGLPAAGRRVLGNEAYKMFFDELPKIINSTLYYDNINSSSLKKHVQVIEDQETLRGKLEEQGLVAFIANDSILPRQSGIDDRPLTGNKVVHFMSPPEYEVTFDLPHLGKIKGMGVKEGITLIVGGGYHGKSTLLNAIEKGVYNHIPGDGREYVVTREDAVKIRAEDGRRIEKVDISPFINNLPQGETTTDFCTENASGSTSQAANIIEALEIGTKLLLIDEDTCATNFMIRDSRMQRLVTKDKEPITPFIDKVKSLYTDYKVSTVIVVGGAGDYFDVADHVIMMDEYRPKDVTDLAHKIAIELPTQRKEESSDKFGRICRRVPDPDSINPKRGNKFKVKASSKDVIHFGRNNIELSNLEQLLNREQAKTIGYILVFALQKGIIDGQSSLGDILNKIFNILEKEGLKIISPFNYPDGDYVKPRPYEVGAALNRLRTLKVKRVEI</sequence>
<protein>
    <submittedName>
        <fullName evidence="4">ABC transporter ATPase</fullName>
    </submittedName>
</protein>
<feature type="domain" description="ATPase of the ABC class N-terminal" evidence="2">
    <location>
        <begin position="5"/>
        <end position="166"/>
    </location>
</feature>
<evidence type="ECO:0000313" key="4">
    <source>
        <dbReference type="EMBL" id="PNR99362.1"/>
    </source>
</evidence>
<keyword evidence="5" id="KW-1185">Reference proteome</keyword>
<proteinExistence type="predicted"/>
<dbReference type="PANTHER" id="PTHR38149:SF1">
    <property type="entry name" value="ATPASE"/>
    <property type="match status" value="1"/>
</dbReference>
<comment type="caution">
    <text evidence="4">The sequence shown here is derived from an EMBL/GenBank/DDBJ whole genome shotgun (WGS) entry which is preliminary data.</text>
</comment>
<evidence type="ECO:0000259" key="1">
    <source>
        <dbReference type="Pfam" id="PF09818"/>
    </source>
</evidence>